<keyword evidence="3 4" id="KW-0012">Acyltransferase</keyword>
<feature type="transmembrane region" description="Helical" evidence="6">
    <location>
        <begin position="12"/>
        <end position="30"/>
    </location>
</feature>
<name>R4X7I7_TAPDE</name>
<dbReference type="VEuPathDB" id="FungiDB:TAPDE_001080"/>
<feature type="domain" description="Phospholipid/glycerol acyltransferase" evidence="7">
    <location>
        <begin position="102"/>
        <end position="219"/>
    </location>
</feature>
<protein>
    <recommendedName>
        <fullName evidence="4">1-acyl-sn-glycerol-3-phosphate acyltransferase</fullName>
        <ecNumber evidence="4">2.3.1.51</ecNumber>
    </recommendedName>
</protein>
<dbReference type="SUPFAM" id="SSF69593">
    <property type="entry name" value="Glycerol-3-phosphate (1)-acyltransferase"/>
    <property type="match status" value="1"/>
</dbReference>
<dbReference type="AlphaFoldDB" id="R4X7I7"/>
<dbReference type="PANTHER" id="PTHR10434">
    <property type="entry name" value="1-ACYL-SN-GLYCEROL-3-PHOSPHATE ACYLTRANSFERASE"/>
    <property type="match status" value="1"/>
</dbReference>
<feature type="region of interest" description="Disordered" evidence="5">
    <location>
        <begin position="271"/>
        <end position="299"/>
    </location>
</feature>
<evidence type="ECO:0000256" key="1">
    <source>
        <dbReference type="ARBA" id="ARBA00008655"/>
    </source>
</evidence>
<keyword evidence="4" id="KW-1208">Phospholipid metabolism</keyword>
<comment type="caution">
    <text evidence="8">The sequence shown here is derived from an EMBL/GenBank/DDBJ whole genome shotgun (WGS) entry which is preliminary data.</text>
</comment>
<dbReference type="Pfam" id="PF01553">
    <property type="entry name" value="Acyltransferase"/>
    <property type="match status" value="1"/>
</dbReference>
<dbReference type="NCBIfam" id="TIGR00530">
    <property type="entry name" value="AGP_acyltrn"/>
    <property type="match status" value="1"/>
</dbReference>
<comment type="catalytic activity">
    <reaction evidence="4">
        <text>a 1-acyl-sn-glycero-3-phosphate + an acyl-CoA = a 1,2-diacyl-sn-glycero-3-phosphate + CoA</text>
        <dbReference type="Rhea" id="RHEA:19709"/>
        <dbReference type="ChEBI" id="CHEBI:57287"/>
        <dbReference type="ChEBI" id="CHEBI:57970"/>
        <dbReference type="ChEBI" id="CHEBI:58342"/>
        <dbReference type="ChEBI" id="CHEBI:58608"/>
        <dbReference type="EC" id="2.3.1.51"/>
    </reaction>
</comment>
<dbReference type="OrthoDB" id="202234at2759"/>
<keyword evidence="6" id="KW-1133">Transmembrane helix</keyword>
<dbReference type="EC" id="2.3.1.51" evidence="4"/>
<dbReference type="GO" id="GO:0003841">
    <property type="term" value="F:1-acylglycerol-3-phosphate O-acyltransferase activity"/>
    <property type="evidence" value="ECO:0007669"/>
    <property type="project" value="UniProtKB-UniRule"/>
</dbReference>
<comment type="similarity">
    <text evidence="1 4">Belongs to the 1-acyl-sn-glycerol-3-phosphate acyltransferase family.</text>
</comment>
<proteinExistence type="inferred from homology"/>
<feature type="transmembrane region" description="Helical" evidence="6">
    <location>
        <begin position="42"/>
        <end position="62"/>
    </location>
</feature>
<evidence type="ECO:0000259" key="7">
    <source>
        <dbReference type="SMART" id="SM00563"/>
    </source>
</evidence>
<evidence type="ECO:0000256" key="4">
    <source>
        <dbReference type="RuleBase" id="RU361267"/>
    </source>
</evidence>
<dbReference type="STRING" id="1097556.R4X7I7"/>
<keyword evidence="4" id="KW-0443">Lipid metabolism</keyword>
<dbReference type="SMART" id="SM00563">
    <property type="entry name" value="PlsC"/>
    <property type="match status" value="1"/>
</dbReference>
<dbReference type="EMBL" id="CAHR02000037">
    <property type="protein sequence ID" value="CCG81376.1"/>
    <property type="molecule type" value="Genomic_DNA"/>
</dbReference>
<evidence type="ECO:0000256" key="2">
    <source>
        <dbReference type="ARBA" id="ARBA00022679"/>
    </source>
</evidence>
<dbReference type="eggNOG" id="KOG2848">
    <property type="taxonomic scope" value="Eukaryota"/>
</dbReference>
<sequence length="299" mass="33667">MSDSDYVSYSTISNNLFLGIIMFSVLGTYFDKTRFYARIITCFLSLVVCASYGVIASIVLSFFGRRSLSQWTTARAFSGLLSPLIGFNFAVENEERLLNRPAVFVSNHQTELDILMLGRMFPKHCSVTSKKALKYYPFLGWFMTLSGTVFIDRANRKNAVATFDSAVNQIRSEAQSVWIFPEGTRSNFTEPDMLPFKKGCFHLAIQAGVDIVPVVVGNYSRIFNWRARRCESGTCKIRVLEPISTKGMTAADVDRLSRDVREDMLRHLKEISGSGHDVQHSKKGEVENGVFQPLSTDDK</sequence>
<dbReference type="InterPro" id="IPR004552">
    <property type="entry name" value="AGP_acyltrans"/>
</dbReference>
<feature type="compositionally biased region" description="Basic and acidic residues" evidence="5">
    <location>
        <begin position="277"/>
        <end position="286"/>
    </location>
</feature>
<dbReference type="PANTHER" id="PTHR10434:SF11">
    <property type="entry name" value="1-ACYL-SN-GLYCEROL-3-PHOSPHATE ACYLTRANSFERASE"/>
    <property type="match status" value="1"/>
</dbReference>
<keyword evidence="9" id="KW-1185">Reference proteome</keyword>
<keyword evidence="6" id="KW-0812">Transmembrane</keyword>
<dbReference type="CDD" id="cd07989">
    <property type="entry name" value="LPLAT_AGPAT-like"/>
    <property type="match status" value="1"/>
</dbReference>
<keyword evidence="4" id="KW-0444">Lipid biosynthesis</keyword>
<dbReference type="Proteomes" id="UP000013776">
    <property type="component" value="Unassembled WGS sequence"/>
</dbReference>
<reference evidence="8 9" key="1">
    <citation type="journal article" date="2013" name="MBio">
        <title>Genome sequencing of the plant pathogen Taphrina deformans, the causal agent of peach leaf curl.</title>
        <authorList>
            <person name="Cisse O.H."/>
            <person name="Almeida J.M.G.C.F."/>
            <person name="Fonseca A."/>
            <person name="Kumar A.A."/>
            <person name="Salojaervi J."/>
            <person name="Overmyer K."/>
            <person name="Hauser P.M."/>
            <person name="Pagni M."/>
        </authorList>
    </citation>
    <scope>NUCLEOTIDE SEQUENCE [LARGE SCALE GENOMIC DNA]</scope>
    <source>
        <strain evidence="9">PYCC 5710 / ATCC 11124 / CBS 356.35 / IMI 108563 / JCM 9778 / NBRC 8474</strain>
    </source>
</reference>
<evidence type="ECO:0000256" key="5">
    <source>
        <dbReference type="SAM" id="MobiDB-lite"/>
    </source>
</evidence>
<keyword evidence="4" id="KW-0594">Phospholipid biosynthesis</keyword>
<evidence type="ECO:0000256" key="6">
    <source>
        <dbReference type="SAM" id="Phobius"/>
    </source>
</evidence>
<evidence type="ECO:0000313" key="9">
    <source>
        <dbReference type="Proteomes" id="UP000013776"/>
    </source>
</evidence>
<dbReference type="InterPro" id="IPR002123">
    <property type="entry name" value="Plipid/glycerol_acylTrfase"/>
</dbReference>
<keyword evidence="2 4" id="KW-0808">Transferase</keyword>
<evidence type="ECO:0000256" key="3">
    <source>
        <dbReference type="ARBA" id="ARBA00023315"/>
    </source>
</evidence>
<dbReference type="GO" id="GO:0005783">
    <property type="term" value="C:endoplasmic reticulum"/>
    <property type="evidence" value="ECO:0007669"/>
    <property type="project" value="TreeGrafter"/>
</dbReference>
<gene>
    <name evidence="8" type="ORF">TAPDE_001080</name>
</gene>
<dbReference type="GO" id="GO:0006654">
    <property type="term" value="P:phosphatidic acid biosynthetic process"/>
    <property type="evidence" value="ECO:0007669"/>
    <property type="project" value="TreeGrafter"/>
</dbReference>
<comment type="domain">
    <text evidence="4">The HXXXXD motif is essential for acyltransferase activity and may constitute the binding site for the phosphate moiety of the glycerol-3-phosphate.</text>
</comment>
<accession>R4X7I7</accession>
<organism evidence="8 9">
    <name type="scientific">Taphrina deformans (strain PYCC 5710 / ATCC 11124 / CBS 356.35 / IMI 108563 / JCM 9778 / NBRC 8474)</name>
    <name type="common">Peach leaf curl fungus</name>
    <name type="synonym">Lalaria deformans</name>
    <dbReference type="NCBI Taxonomy" id="1097556"/>
    <lineage>
        <taxon>Eukaryota</taxon>
        <taxon>Fungi</taxon>
        <taxon>Dikarya</taxon>
        <taxon>Ascomycota</taxon>
        <taxon>Taphrinomycotina</taxon>
        <taxon>Taphrinomycetes</taxon>
        <taxon>Taphrinales</taxon>
        <taxon>Taphrinaceae</taxon>
        <taxon>Taphrina</taxon>
    </lineage>
</organism>
<evidence type="ECO:0000313" key="8">
    <source>
        <dbReference type="EMBL" id="CCG81376.1"/>
    </source>
</evidence>
<keyword evidence="6" id="KW-0472">Membrane</keyword>
<dbReference type="GO" id="GO:0016020">
    <property type="term" value="C:membrane"/>
    <property type="evidence" value="ECO:0007669"/>
    <property type="project" value="InterPro"/>
</dbReference>